<dbReference type="Proteomes" id="UP000600171">
    <property type="component" value="Unassembled WGS sequence"/>
</dbReference>
<name>A0A917IT21_9MICC</name>
<dbReference type="InterPro" id="IPR016181">
    <property type="entry name" value="Acyl_CoA_acyltransferase"/>
</dbReference>
<protein>
    <recommendedName>
        <fullName evidence="3">N-acetyltransferase domain-containing protein</fullName>
    </recommendedName>
</protein>
<evidence type="ECO:0000256" key="1">
    <source>
        <dbReference type="ARBA" id="ARBA00022679"/>
    </source>
</evidence>
<dbReference type="Pfam" id="PF00583">
    <property type="entry name" value="Acetyltransf_1"/>
    <property type="match status" value="1"/>
</dbReference>
<dbReference type="GO" id="GO:0016747">
    <property type="term" value="F:acyltransferase activity, transferring groups other than amino-acyl groups"/>
    <property type="evidence" value="ECO:0007669"/>
    <property type="project" value="InterPro"/>
</dbReference>
<keyword evidence="2" id="KW-0012">Acyltransferase</keyword>
<dbReference type="AlphaFoldDB" id="A0A917IT21"/>
<dbReference type="Pfam" id="PF13312">
    <property type="entry name" value="DUF4081"/>
    <property type="match status" value="1"/>
</dbReference>
<organism evidence="4 5">
    <name type="scientific">Rothia aerolata</name>
    <dbReference type="NCBI Taxonomy" id="1812262"/>
    <lineage>
        <taxon>Bacteria</taxon>
        <taxon>Bacillati</taxon>
        <taxon>Actinomycetota</taxon>
        <taxon>Actinomycetes</taxon>
        <taxon>Micrococcales</taxon>
        <taxon>Micrococcaceae</taxon>
        <taxon>Rothia</taxon>
    </lineage>
</organism>
<keyword evidence="1" id="KW-0808">Transferase</keyword>
<evidence type="ECO:0000313" key="5">
    <source>
        <dbReference type="Proteomes" id="UP000600171"/>
    </source>
</evidence>
<gene>
    <name evidence="4" type="ORF">GCM10007359_14800</name>
</gene>
<dbReference type="InterPro" id="IPR000182">
    <property type="entry name" value="GNAT_dom"/>
</dbReference>
<sequence>MFSLFQRSISDTLIRPLTTDDWGQLDAMIAQDPVAFLYAAEHLDHFGLPAPSALASRSGHGFMGIFVPAEKSRPVANPGLEPSPAPARNLDLGYTLGAASSSIAERLPATARRAAQKFLSPLSQINEGDQSHAPATEPAPPGGQLKLVGAFWLGSNLVPLVVPEQFRAAVATAITRSHRSLASIFGYADDVLPLWELIAGKLPLPLSVRENQPLMVLPDSANLAAVGRASLYREGLQAPQLSEDGARWARTSDRRSLLKASVAMFTEEVGYDPLSRDPAGYTRRVDEFVRTGRTVVATNTEGVVVFKADLGLAFGERCQIQGVWLHPAYRGRGLSTPLLAQAFELIKPRFPQISLYVNDFNTRARKLYESIGMEQIGTFATVVF</sequence>
<feature type="domain" description="N-acetyltransferase" evidence="3">
    <location>
        <begin position="249"/>
        <end position="384"/>
    </location>
</feature>
<dbReference type="PANTHER" id="PTHR43072:SF23">
    <property type="entry name" value="UPF0039 PROTEIN C11D3.02C"/>
    <property type="match status" value="1"/>
</dbReference>
<evidence type="ECO:0000313" key="4">
    <source>
        <dbReference type="EMBL" id="GGH63478.1"/>
    </source>
</evidence>
<dbReference type="PROSITE" id="PS51186">
    <property type="entry name" value="GNAT"/>
    <property type="match status" value="1"/>
</dbReference>
<accession>A0A917IT21</accession>
<evidence type="ECO:0000256" key="2">
    <source>
        <dbReference type="ARBA" id="ARBA00023315"/>
    </source>
</evidence>
<dbReference type="PANTHER" id="PTHR43072">
    <property type="entry name" value="N-ACETYLTRANSFERASE"/>
    <property type="match status" value="1"/>
</dbReference>
<dbReference type="RefSeq" id="WP_188359726.1">
    <property type="nucleotide sequence ID" value="NZ_BMDC01000002.1"/>
</dbReference>
<proteinExistence type="predicted"/>
<comment type="caution">
    <text evidence="4">The sequence shown here is derived from an EMBL/GenBank/DDBJ whole genome shotgun (WGS) entry which is preliminary data.</text>
</comment>
<reference evidence="4 5" key="1">
    <citation type="journal article" date="2014" name="Int. J. Syst. Evol. Microbiol.">
        <title>Complete genome sequence of Corynebacterium casei LMG S-19264T (=DSM 44701T), isolated from a smear-ripened cheese.</title>
        <authorList>
            <consortium name="US DOE Joint Genome Institute (JGI-PGF)"/>
            <person name="Walter F."/>
            <person name="Albersmeier A."/>
            <person name="Kalinowski J."/>
            <person name="Ruckert C."/>
        </authorList>
    </citation>
    <scope>NUCLEOTIDE SEQUENCE [LARGE SCALE GENOMIC DNA]</scope>
    <source>
        <strain evidence="4 5">CCM 8669</strain>
    </source>
</reference>
<dbReference type="SUPFAM" id="SSF55729">
    <property type="entry name" value="Acyl-CoA N-acyltransferases (Nat)"/>
    <property type="match status" value="1"/>
</dbReference>
<evidence type="ECO:0000259" key="3">
    <source>
        <dbReference type="PROSITE" id="PS51186"/>
    </source>
</evidence>
<dbReference type="EMBL" id="BMDC01000002">
    <property type="protein sequence ID" value="GGH63478.1"/>
    <property type="molecule type" value="Genomic_DNA"/>
</dbReference>
<dbReference type="Gene3D" id="3.40.630.30">
    <property type="match status" value="1"/>
</dbReference>
<dbReference type="InterPro" id="IPR025289">
    <property type="entry name" value="DUF4081"/>
</dbReference>
<keyword evidence="5" id="KW-1185">Reference proteome</keyword>